<proteinExistence type="predicted"/>
<organism evidence="1 2">
    <name type="scientific">Pusillimonas minor</name>
    <dbReference type="NCBI Taxonomy" id="2697024"/>
    <lineage>
        <taxon>Bacteria</taxon>
        <taxon>Pseudomonadati</taxon>
        <taxon>Pseudomonadota</taxon>
        <taxon>Betaproteobacteria</taxon>
        <taxon>Burkholderiales</taxon>
        <taxon>Alcaligenaceae</taxon>
        <taxon>Pusillimonas</taxon>
    </lineage>
</organism>
<accession>A0A842HKN5</accession>
<dbReference type="EMBL" id="JACJUU010000003">
    <property type="protein sequence ID" value="MBC2769279.1"/>
    <property type="molecule type" value="Genomic_DNA"/>
</dbReference>
<dbReference type="Proteomes" id="UP000545386">
    <property type="component" value="Unassembled WGS sequence"/>
</dbReference>
<name>A0A842HKN5_9BURK</name>
<gene>
    <name evidence="1" type="ORF">GTU67_05035</name>
</gene>
<keyword evidence="2" id="KW-1185">Reference proteome</keyword>
<protein>
    <submittedName>
        <fullName evidence="1">Uncharacterized protein</fullName>
    </submittedName>
</protein>
<reference evidence="1 2" key="1">
    <citation type="submission" date="2020-08" db="EMBL/GenBank/DDBJ databases">
        <title>Paraeoetvoesia sp. YC-7-48 draft genome sequence.</title>
        <authorList>
            <person name="Yao L."/>
        </authorList>
    </citation>
    <scope>NUCLEOTIDE SEQUENCE [LARGE SCALE GENOMIC DNA]</scope>
    <source>
        <strain evidence="2">YC-7-48</strain>
    </source>
</reference>
<dbReference type="AlphaFoldDB" id="A0A842HKN5"/>
<sequence length="421" mass="46526">MVLGLLLAGAAALAMVRYFGVGQVLGARADQTHALDAAAYSGALVQARALNLLSFINRAQVGHQVAMAHLATLGSWALFGGHEARQLGQGNPPAYLIAMMFGPSHGAAYASASMAAGRETTAAGFGALAQAYAAHDRLVHDTLFKAQQDIVTNLRRSRDEAMTQVLNRSYPDGNYALDVSDDGLDDYLTLQGGLSLSGFVTDVVARFAFLAPRNETARNAWMFNPRCPHLRHELRRRGETRLASDGRWAVTDTQSYHALRSNKWIGCYYREYAMGWGWIAGQQATGHDMPHVQNPPDNFAAQDFWRWVQTHTDWDIFSGAANPLANSRAAAQRPLWSMRGLPGYFDVRQAGQSKPLYFSARLVRAIASGERMHTYSAAETYFQRPQARADRRLERQNLFNPYWQARLAISPALRHNTQVGS</sequence>
<comment type="caution">
    <text evidence="1">The sequence shown here is derived from an EMBL/GenBank/DDBJ whole genome shotgun (WGS) entry which is preliminary data.</text>
</comment>
<evidence type="ECO:0000313" key="2">
    <source>
        <dbReference type="Proteomes" id="UP000545386"/>
    </source>
</evidence>
<evidence type="ECO:0000313" key="1">
    <source>
        <dbReference type="EMBL" id="MBC2769279.1"/>
    </source>
</evidence>